<feature type="transmembrane region" description="Helical" evidence="2">
    <location>
        <begin position="327"/>
        <end position="347"/>
    </location>
</feature>
<dbReference type="AlphaFoldDB" id="A0A1I7WI31"/>
<accession>A0A1I7WI31</accession>
<evidence type="ECO:0000313" key="3">
    <source>
        <dbReference type="Proteomes" id="UP000095283"/>
    </source>
</evidence>
<dbReference type="Proteomes" id="UP000095283">
    <property type="component" value="Unplaced"/>
</dbReference>
<feature type="region of interest" description="Disordered" evidence="1">
    <location>
        <begin position="181"/>
        <end position="203"/>
    </location>
</feature>
<protein>
    <submittedName>
        <fullName evidence="4">DUF4806 domain-containing protein</fullName>
    </submittedName>
</protein>
<proteinExistence type="predicted"/>
<feature type="transmembrane region" description="Helical" evidence="2">
    <location>
        <begin position="143"/>
        <end position="165"/>
    </location>
</feature>
<evidence type="ECO:0000256" key="1">
    <source>
        <dbReference type="SAM" id="MobiDB-lite"/>
    </source>
</evidence>
<sequence>MDECVRADMKLPNLFPFTFTDSKGKSIVVERSNMPLLAIYNELAAGMDDEDRYSLLARVRMLRGFELQEHRMQCLIIRLLSIATLNTLGSLFVKAPSFGRTCHQQRSGLVKGLLTFIKRAIQDVQFQDSVRHRKLINFCMKNYTLFIFVLNIYILVNMSSNFILIKQAASQNFGSGSNTPNVEHIHEIPMSPPENEELSDDDEEAELSMDEMSAIQITMDKMIFETIITQVAAADLVEGFVERDGVEKILSLCNLPTLSAELSQSPFSQSVASIVKFVLVSFDITCFNLSRIIIYNKFSTELRNRIWDAWLTETGKKLHSGFRKYNVICYLVNTYYIGISIYIYIYIGILW</sequence>
<name>A0A1I7WI31_HETBA</name>
<keyword evidence="2" id="KW-0472">Membrane</keyword>
<dbReference type="WBParaSite" id="Hba_04669">
    <property type="protein sequence ID" value="Hba_04669"/>
    <property type="gene ID" value="Hba_04669"/>
</dbReference>
<reference evidence="4" key="1">
    <citation type="submission" date="2016-11" db="UniProtKB">
        <authorList>
            <consortium name="WormBaseParasite"/>
        </authorList>
    </citation>
    <scope>IDENTIFICATION</scope>
</reference>
<organism evidence="3 4">
    <name type="scientific">Heterorhabditis bacteriophora</name>
    <name type="common">Entomopathogenic nematode worm</name>
    <dbReference type="NCBI Taxonomy" id="37862"/>
    <lineage>
        <taxon>Eukaryota</taxon>
        <taxon>Metazoa</taxon>
        <taxon>Ecdysozoa</taxon>
        <taxon>Nematoda</taxon>
        <taxon>Chromadorea</taxon>
        <taxon>Rhabditida</taxon>
        <taxon>Rhabditina</taxon>
        <taxon>Rhabditomorpha</taxon>
        <taxon>Strongyloidea</taxon>
        <taxon>Heterorhabditidae</taxon>
        <taxon>Heterorhabditis</taxon>
    </lineage>
</organism>
<feature type="compositionally biased region" description="Acidic residues" evidence="1">
    <location>
        <begin position="194"/>
        <end position="203"/>
    </location>
</feature>
<evidence type="ECO:0000256" key="2">
    <source>
        <dbReference type="SAM" id="Phobius"/>
    </source>
</evidence>
<keyword evidence="2" id="KW-1133">Transmembrane helix</keyword>
<evidence type="ECO:0000313" key="4">
    <source>
        <dbReference type="WBParaSite" id="Hba_04669"/>
    </source>
</evidence>
<keyword evidence="3" id="KW-1185">Reference proteome</keyword>
<keyword evidence="2" id="KW-0812">Transmembrane</keyword>